<dbReference type="GO" id="GO:0004615">
    <property type="term" value="F:phosphomannomutase activity"/>
    <property type="evidence" value="ECO:0007669"/>
    <property type="project" value="UniProtKB-EC"/>
</dbReference>
<feature type="binding site" evidence="11">
    <location>
        <position position="136"/>
    </location>
    <ligand>
        <name>alpha-D-mannose 1-phosphate</name>
        <dbReference type="ChEBI" id="CHEBI:58409"/>
    </ligand>
</feature>
<dbReference type="InterPro" id="IPR006379">
    <property type="entry name" value="HAD-SF_hydro_IIB"/>
</dbReference>
<dbReference type="InterPro" id="IPR036412">
    <property type="entry name" value="HAD-like_sf"/>
</dbReference>
<evidence type="ECO:0000256" key="10">
    <source>
        <dbReference type="PIRSR" id="PIRSR605002-1"/>
    </source>
</evidence>
<dbReference type="GO" id="GO:0005829">
    <property type="term" value="C:cytosol"/>
    <property type="evidence" value="ECO:0007669"/>
    <property type="project" value="TreeGrafter"/>
</dbReference>
<evidence type="ECO:0000256" key="1">
    <source>
        <dbReference type="ARBA" id="ARBA00004496"/>
    </source>
</evidence>
<comment type="subcellular location">
    <subcellularLocation>
        <location evidence="1 13">Cytoplasm</location>
    </subcellularLocation>
</comment>
<keyword evidence="8 12" id="KW-0460">Magnesium</keyword>
<keyword evidence="7 12" id="KW-0479">Metal-binding</keyword>
<dbReference type="NCBIfam" id="TIGR01484">
    <property type="entry name" value="HAD-SF-IIB"/>
    <property type="match status" value="1"/>
</dbReference>
<dbReference type="FunFam" id="3.30.1240.20:FF:000001">
    <property type="entry name" value="Phosphomannomutase"/>
    <property type="match status" value="1"/>
</dbReference>
<dbReference type="EC" id="5.4.2.8" evidence="5 13"/>
<feature type="active site" description="Proton donor/acceptor" evidence="10">
    <location>
        <position position="16"/>
    </location>
</feature>
<name>A0A9P6GYC5_9MICR</name>
<evidence type="ECO:0000313" key="15">
    <source>
        <dbReference type="Proteomes" id="UP000740883"/>
    </source>
</evidence>
<feature type="binding site" evidence="11">
    <location>
        <position position="125"/>
    </location>
    <ligand>
        <name>alpha-D-mannose 1-phosphate</name>
        <dbReference type="ChEBI" id="CHEBI:58409"/>
    </ligand>
</feature>
<comment type="function">
    <text evidence="13">Involved in the synthesis of the GDP-mannose and dolichol-phosphate-mannose required for a number of critical mannosyl transfer reactions.</text>
</comment>
<evidence type="ECO:0000256" key="7">
    <source>
        <dbReference type="ARBA" id="ARBA00022723"/>
    </source>
</evidence>
<dbReference type="InterPro" id="IPR043169">
    <property type="entry name" value="PMM_cap"/>
</dbReference>
<feature type="binding site" evidence="12">
    <location>
        <position position="14"/>
    </location>
    <ligand>
        <name>Mg(2+)</name>
        <dbReference type="ChEBI" id="CHEBI:18420"/>
        <label>1</label>
    </ligand>
</feature>
<dbReference type="InterPro" id="IPR023214">
    <property type="entry name" value="HAD_sf"/>
</dbReference>
<keyword evidence="6 13" id="KW-0963">Cytoplasm</keyword>
<dbReference type="SFLD" id="SFLDF00445">
    <property type="entry name" value="alpha-phosphomannomutase"/>
    <property type="match status" value="1"/>
</dbReference>
<comment type="subunit">
    <text evidence="4 13">Homodimer.</text>
</comment>
<evidence type="ECO:0000256" key="3">
    <source>
        <dbReference type="ARBA" id="ARBA00009736"/>
    </source>
</evidence>
<dbReference type="SFLD" id="SFLDG01140">
    <property type="entry name" value="C2.B:_Phosphomannomutase_and_P"/>
    <property type="match status" value="1"/>
</dbReference>
<feature type="binding site" evidence="11">
    <location>
        <position position="23"/>
    </location>
    <ligand>
        <name>alpha-D-mannose 1-phosphate</name>
        <dbReference type="ChEBI" id="CHEBI:58409"/>
    </ligand>
</feature>
<evidence type="ECO:0000256" key="9">
    <source>
        <dbReference type="ARBA" id="ARBA00023235"/>
    </source>
</evidence>
<keyword evidence="15" id="KW-1185">Reference proteome</keyword>
<comment type="cofactor">
    <cofactor evidence="12">
        <name>Mg(2+)</name>
        <dbReference type="ChEBI" id="CHEBI:18420"/>
    </cofactor>
</comment>
<dbReference type="OrthoDB" id="10264771at2759"/>
<gene>
    <name evidence="14" type="primary">SEC53</name>
    <name evidence="14" type="ORF">NGRA_1498</name>
</gene>
<feature type="binding site" evidence="11">
    <location>
        <position position="143"/>
    </location>
    <ligand>
        <name>alpha-D-mannose 1-phosphate</name>
        <dbReference type="ChEBI" id="CHEBI:58409"/>
    </ligand>
</feature>
<feature type="binding site" evidence="11">
    <location>
        <position position="183"/>
    </location>
    <ligand>
        <name>alpha-D-mannose 1-phosphate</name>
        <dbReference type="ChEBI" id="CHEBI:58409"/>
    </ligand>
</feature>
<feature type="binding site" evidence="11">
    <location>
        <position position="181"/>
    </location>
    <ligand>
        <name>alpha-D-mannose 1-phosphate</name>
        <dbReference type="ChEBI" id="CHEBI:58409"/>
    </ligand>
</feature>
<evidence type="ECO:0000256" key="12">
    <source>
        <dbReference type="PIRSR" id="PIRSR605002-3"/>
    </source>
</evidence>
<keyword evidence="9 13" id="KW-0413">Isomerase</keyword>
<feature type="binding site" evidence="12">
    <location>
        <position position="223"/>
    </location>
    <ligand>
        <name>Mg(2+)</name>
        <dbReference type="ChEBI" id="CHEBI:18420"/>
        <label>1</label>
    </ligand>
</feature>
<organism evidence="14 15">
    <name type="scientific">Nosema granulosis</name>
    <dbReference type="NCBI Taxonomy" id="83296"/>
    <lineage>
        <taxon>Eukaryota</taxon>
        <taxon>Fungi</taxon>
        <taxon>Fungi incertae sedis</taxon>
        <taxon>Microsporidia</taxon>
        <taxon>Nosematidae</taxon>
        <taxon>Nosema</taxon>
    </lineage>
</organism>
<evidence type="ECO:0000256" key="8">
    <source>
        <dbReference type="ARBA" id="ARBA00022842"/>
    </source>
</evidence>
<evidence type="ECO:0000256" key="6">
    <source>
        <dbReference type="ARBA" id="ARBA00022490"/>
    </source>
</evidence>
<dbReference type="SFLD" id="SFLDS00003">
    <property type="entry name" value="Haloacid_Dehalogenase"/>
    <property type="match status" value="1"/>
</dbReference>
<evidence type="ECO:0000256" key="2">
    <source>
        <dbReference type="ARBA" id="ARBA00004699"/>
    </source>
</evidence>
<evidence type="ECO:0000313" key="14">
    <source>
        <dbReference type="EMBL" id="KAF9763104.1"/>
    </source>
</evidence>
<dbReference type="SUPFAM" id="SSF56784">
    <property type="entry name" value="HAD-like"/>
    <property type="match status" value="1"/>
</dbReference>
<dbReference type="Proteomes" id="UP000740883">
    <property type="component" value="Unassembled WGS sequence"/>
</dbReference>
<dbReference type="InterPro" id="IPR005002">
    <property type="entry name" value="PMM"/>
</dbReference>
<evidence type="ECO:0000256" key="4">
    <source>
        <dbReference type="ARBA" id="ARBA00011738"/>
    </source>
</evidence>
<sequence>MVNYNRENTVFLFDVDGTLTPSRCTANDQIIHMLKELRKRVKIAFVGGSDINKQVEQIGDNCLSLFDYCFPENGLSFYKEGKLIKQEKIIDYMGEELYKKFANFCLEYMSRIDIPKKRGTFIEYRNSMINICPVGRSCSKEERQEFFEYDKKHKVREAMVEAMTKEFSQHGMDFVIGGQISIDCFPKGWDKRYCLQHINEEKISNVIFFGDMTHPGGNDYEIYKHKDVVGITVKGPEDTLKKVNEELKKLNIETINCV</sequence>
<dbReference type="PANTHER" id="PTHR10466:SF0">
    <property type="entry name" value="PHOSPHOMANNOMUTASE"/>
    <property type="match status" value="1"/>
</dbReference>
<dbReference type="Pfam" id="PF03332">
    <property type="entry name" value="PMM"/>
    <property type="match status" value="1"/>
</dbReference>
<dbReference type="PANTHER" id="PTHR10466">
    <property type="entry name" value="PHOSPHOMANNOMUTASE"/>
    <property type="match status" value="1"/>
</dbReference>
<evidence type="ECO:0000256" key="11">
    <source>
        <dbReference type="PIRSR" id="PIRSR605002-2"/>
    </source>
</evidence>
<protein>
    <recommendedName>
        <fullName evidence="5 13">Phosphomannomutase</fullName>
        <ecNumber evidence="5 13">5.4.2.8</ecNumber>
    </recommendedName>
</protein>
<proteinExistence type="inferred from homology"/>
<dbReference type="GO" id="GO:0046872">
    <property type="term" value="F:metal ion binding"/>
    <property type="evidence" value="ECO:0007669"/>
    <property type="project" value="UniProtKB-KW"/>
</dbReference>
<dbReference type="Gene3D" id="3.30.1240.20">
    <property type="match status" value="1"/>
</dbReference>
<comment type="pathway">
    <text evidence="2 13">Nucleotide-sugar biosynthesis; GDP-alpha-D-mannose biosynthesis; alpha-D-mannose 1-phosphate from D-fructose 6-phosphate: step 2/2.</text>
</comment>
<dbReference type="CDD" id="cd02585">
    <property type="entry name" value="HAD_PMM"/>
    <property type="match status" value="1"/>
</dbReference>
<comment type="caution">
    <text evidence="14">The sequence shown here is derived from an EMBL/GenBank/DDBJ whole genome shotgun (WGS) entry which is preliminary data.</text>
</comment>
<dbReference type="AlphaFoldDB" id="A0A9P6GYC5"/>
<dbReference type="GO" id="GO:0009298">
    <property type="term" value="P:GDP-mannose biosynthetic process"/>
    <property type="evidence" value="ECO:0007669"/>
    <property type="project" value="InterPro"/>
</dbReference>
<feature type="active site" description="Nucleophile" evidence="10">
    <location>
        <position position="14"/>
    </location>
</feature>
<comment type="catalytic activity">
    <reaction evidence="13">
        <text>alpha-D-mannose 1-phosphate = D-mannose 6-phosphate</text>
        <dbReference type="Rhea" id="RHEA:11140"/>
        <dbReference type="ChEBI" id="CHEBI:58409"/>
        <dbReference type="ChEBI" id="CHEBI:58735"/>
        <dbReference type="EC" id="5.4.2.8"/>
    </reaction>
</comment>
<accession>A0A9P6GYC5</accession>
<dbReference type="Gene3D" id="3.40.50.1000">
    <property type="entry name" value="HAD superfamily/HAD-like"/>
    <property type="match status" value="1"/>
</dbReference>
<feature type="binding site" evidence="12">
    <location>
        <position position="16"/>
    </location>
    <ligand>
        <name>Mg(2+)</name>
        <dbReference type="ChEBI" id="CHEBI:18420"/>
        <label>1</label>
    </ligand>
</feature>
<evidence type="ECO:0000256" key="13">
    <source>
        <dbReference type="RuleBase" id="RU361118"/>
    </source>
</evidence>
<dbReference type="GO" id="GO:0006487">
    <property type="term" value="P:protein N-linked glycosylation"/>
    <property type="evidence" value="ECO:0007669"/>
    <property type="project" value="TreeGrafter"/>
</dbReference>
<dbReference type="SFLD" id="SFLDG01143">
    <property type="entry name" value="C2.B.3:_Phosphomannomutase_Lik"/>
    <property type="match status" value="1"/>
</dbReference>
<feature type="binding site" evidence="12">
    <location>
        <position position="211"/>
    </location>
    <ligand>
        <name>Mg(2+)</name>
        <dbReference type="ChEBI" id="CHEBI:18420"/>
        <label>1</label>
    </ligand>
</feature>
<dbReference type="GO" id="GO:0006013">
    <property type="term" value="P:mannose metabolic process"/>
    <property type="evidence" value="ECO:0007669"/>
    <property type="project" value="TreeGrafter"/>
</dbReference>
<evidence type="ECO:0000256" key="5">
    <source>
        <dbReference type="ARBA" id="ARBA00012730"/>
    </source>
</evidence>
<dbReference type="EMBL" id="SBJO01000099">
    <property type="protein sequence ID" value="KAF9763104.1"/>
    <property type="molecule type" value="Genomic_DNA"/>
</dbReference>
<comment type="similarity">
    <text evidence="3 13">Belongs to the eukaryotic PMM family.</text>
</comment>
<reference evidence="14 15" key="1">
    <citation type="journal article" date="2020" name="Genome Biol. Evol.">
        <title>Comparative genomics of strictly vertically transmitted, feminizing microsporidia endosymbionts of amphipod crustaceans.</title>
        <authorList>
            <person name="Cormier A."/>
            <person name="Chebbi M.A."/>
            <person name="Giraud I."/>
            <person name="Wattier R."/>
            <person name="Teixeira M."/>
            <person name="Gilbert C."/>
            <person name="Rigaud T."/>
            <person name="Cordaux R."/>
        </authorList>
    </citation>
    <scope>NUCLEOTIDE SEQUENCE [LARGE SCALE GENOMIC DNA]</scope>
    <source>
        <strain evidence="14 15">Ou3-Ou53</strain>
    </source>
</reference>